<keyword evidence="2" id="KW-0560">Oxidoreductase</keyword>
<evidence type="ECO:0000256" key="1">
    <source>
        <dbReference type="ARBA" id="ARBA00006484"/>
    </source>
</evidence>
<organism evidence="4 5">
    <name type="scientific">Saccharomonospora xinjiangensis XJ-54</name>
    <dbReference type="NCBI Taxonomy" id="882086"/>
    <lineage>
        <taxon>Bacteria</taxon>
        <taxon>Bacillati</taxon>
        <taxon>Actinomycetota</taxon>
        <taxon>Actinomycetes</taxon>
        <taxon>Pseudonocardiales</taxon>
        <taxon>Pseudonocardiaceae</taxon>
        <taxon>Saccharomonospora</taxon>
    </lineage>
</organism>
<dbReference type="CDD" id="cd05233">
    <property type="entry name" value="SDR_c"/>
    <property type="match status" value="1"/>
</dbReference>
<evidence type="ECO:0000313" key="5">
    <source>
        <dbReference type="Proteomes" id="UP000004691"/>
    </source>
</evidence>
<reference evidence="4 5" key="1">
    <citation type="submission" date="2012-01" db="EMBL/GenBank/DDBJ databases">
        <title>Improved High-Quality Draft sequence of Saccharomonospora xinjiangensis XJ-54.</title>
        <authorList>
            <consortium name="US DOE Joint Genome Institute"/>
            <person name="Lucas S."/>
            <person name="Han J."/>
            <person name="Lapidus A."/>
            <person name="Cheng J.-F."/>
            <person name="Goodwin L."/>
            <person name="Pitluck S."/>
            <person name="Peters L."/>
            <person name="Mikhailova N."/>
            <person name="Teshima H."/>
            <person name="Detter J.C."/>
            <person name="Han C."/>
            <person name="Tapia R."/>
            <person name="Land M."/>
            <person name="Hauser L."/>
            <person name="Kyrpides N."/>
            <person name="Ivanova N."/>
            <person name="Pagani I."/>
            <person name="Brambilla E.-M."/>
            <person name="Klenk H.-P."/>
            <person name="Woyke T."/>
        </authorList>
    </citation>
    <scope>NUCLEOTIDE SEQUENCE [LARGE SCALE GENOMIC DNA]</scope>
    <source>
        <strain evidence="4 5">XJ-54</strain>
    </source>
</reference>
<dbReference type="EMBL" id="JH636049">
    <property type="protein sequence ID" value="EID54998.1"/>
    <property type="molecule type" value="Genomic_DNA"/>
</dbReference>
<dbReference type="eggNOG" id="COG0300">
    <property type="taxonomic scope" value="Bacteria"/>
</dbReference>
<dbReference type="InterPro" id="IPR020904">
    <property type="entry name" value="Sc_DH/Rdtase_CS"/>
</dbReference>
<accession>I0V4E5</accession>
<evidence type="ECO:0000256" key="3">
    <source>
        <dbReference type="RuleBase" id="RU000363"/>
    </source>
</evidence>
<proteinExistence type="inferred from homology"/>
<dbReference type="HOGENOM" id="CLU_010194_2_1_11"/>
<evidence type="ECO:0000313" key="4">
    <source>
        <dbReference type="EMBL" id="EID54998.1"/>
    </source>
</evidence>
<gene>
    <name evidence="4" type="ORF">SacxiDRAFT_2779</name>
</gene>
<dbReference type="RefSeq" id="WP_006239144.1">
    <property type="nucleotide sequence ID" value="NZ_JH636049.1"/>
</dbReference>
<comment type="similarity">
    <text evidence="1 3">Belongs to the short-chain dehydrogenases/reductases (SDR) family.</text>
</comment>
<dbReference type="PRINTS" id="PR00081">
    <property type="entry name" value="GDHRDH"/>
</dbReference>
<dbReference type="Gene3D" id="3.40.50.720">
    <property type="entry name" value="NAD(P)-binding Rossmann-like Domain"/>
    <property type="match status" value="1"/>
</dbReference>
<dbReference type="PROSITE" id="PS00061">
    <property type="entry name" value="ADH_SHORT"/>
    <property type="match status" value="1"/>
</dbReference>
<dbReference type="PRINTS" id="PR00080">
    <property type="entry name" value="SDRFAMILY"/>
</dbReference>
<dbReference type="PANTHER" id="PTHR44196:SF2">
    <property type="entry name" value="SHORT-CHAIN DEHYDROGENASE-RELATED"/>
    <property type="match status" value="1"/>
</dbReference>
<sequence>MGTRLAVVTGASTGIGRQLALEFARHGFDLVACADDDALDAAVAEFDALGRQVWSVRDDLATYSGIMELADRVDALDRPVDVLVLNAGVGTGGAFAGDTSLHDQLRVVDLNVAGTVHLAKRLLPAMVERGSGRLVVVSSTVAGLPGPYQATYNASKAFVSSFAAALAEELRGTGVSVTTVLPGVTDTEFFARAGLRDTKIGALSFKDDPARVARQTYAAVTAGRAQVVTGPLYNRLFVLAGRLLPDRLLARVHRTFSALDSAGSPVIG</sequence>
<dbReference type="AlphaFoldDB" id="I0V4E5"/>
<dbReference type="STRING" id="882086.SacxiDRAFT_2779"/>
<dbReference type="Proteomes" id="UP000004691">
    <property type="component" value="Unassembled WGS sequence"/>
</dbReference>
<evidence type="ECO:0008006" key="6">
    <source>
        <dbReference type="Google" id="ProtNLM"/>
    </source>
</evidence>
<evidence type="ECO:0000256" key="2">
    <source>
        <dbReference type="ARBA" id="ARBA00023002"/>
    </source>
</evidence>
<dbReference type="InterPro" id="IPR036291">
    <property type="entry name" value="NAD(P)-bd_dom_sf"/>
</dbReference>
<dbReference type="OrthoDB" id="9797538at2"/>
<dbReference type="PANTHER" id="PTHR44196">
    <property type="entry name" value="DEHYDROGENASE/REDUCTASE SDR FAMILY MEMBER 7B"/>
    <property type="match status" value="1"/>
</dbReference>
<name>I0V4E5_9PSEU</name>
<dbReference type="GO" id="GO:0016020">
    <property type="term" value="C:membrane"/>
    <property type="evidence" value="ECO:0007669"/>
    <property type="project" value="TreeGrafter"/>
</dbReference>
<dbReference type="InterPro" id="IPR002347">
    <property type="entry name" value="SDR_fam"/>
</dbReference>
<keyword evidence="5" id="KW-1185">Reference proteome</keyword>
<dbReference type="GO" id="GO:0016491">
    <property type="term" value="F:oxidoreductase activity"/>
    <property type="evidence" value="ECO:0007669"/>
    <property type="project" value="UniProtKB-KW"/>
</dbReference>
<dbReference type="Pfam" id="PF00106">
    <property type="entry name" value="adh_short"/>
    <property type="match status" value="1"/>
</dbReference>
<protein>
    <recommendedName>
        <fullName evidence="6">Short-chain alcohol dehydrogenase</fullName>
    </recommendedName>
</protein>
<dbReference type="SUPFAM" id="SSF51735">
    <property type="entry name" value="NAD(P)-binding Rossmann-fold domains"/>
    <property type="match status" value="1"/>
</dbReference>